<dbReference type="RefSeq" id="WP_136534506.1">
    <property type="nucleotide sequence ID" value="NZ_STGY01000042.1"/>
</dbReference>
<dbReference type="AlphaFoldDB" id="A0A4S8QAL3"/>
<organism evidence="1 2">
    <name type="scientific">Glycomyces buryatensis</name>
    <dbReference type="NCBI Taxonomy" id="2570927"/>
    <lineage>
        <taxon>Bacteria</taxon>
        <taxon>Bacillati</taxon>
        <taxon>Actinomycetota</taxon>
        <taxon>Actinomycetes</taxon>
        <taxon>Glycomycetales</taxon>
        <taxon>Glycomycetaceae</taxon>
        <taxon>Glycomyces</taxon>
    </lineage>
</organism>
<evidence type="ECO:0008006" key="3">
    <source>
        <dbReference type="Google" id="ProtNLM"/>
    </source>
</evidence>
<reference evidence="1 2" key="2">
    <citation type="submission" date="2019-05" db="EMBL/GenBank/DDBJ databases">
        <title>Glycomyces buryatensis sp. nov.</title>
        <authorList>
            <person name="Nikitina E."/>
        </authorList>
    </citation>
    <scope>NUCLEOTIDE SEQUENCE [LARGE SCALE GENOMIC DNA]</scope>
    <source>
        <strain evidence="1 2">18</strain>
    </source>
</reference>
<proteinExistence type="predicted"/>
<protein>
    <recommendedName>
        <fullName evidence="3">ESX-1 secretion-associated protein</fullName>
    </recommendedName>
</protein>
<evidence type="ECO:0000313" key="1">
    <source>
        <dbReference type="EMBL" id="THV41543.1"/>
    </source>
</evidence>
<dbReference type="EMBL" id="STGY01000042">
    <property type="protein sequence ID" value="THV41543.1"/>
    <property type="molecule type" value="Genomic_DNA"/>
</dbReference>
<dbReference type="Pfam" id="PF10824">
    <property type="entry name" value="T7SS_ESX_EspC"/>
    <property type="match status" value="1"/>
</dbReference>
<evidence type="ECO:0000313" key="2">
    <source>
        <dbReference type="Proteomes" id="UP000308760"/>
    </source>
</evidence>
<dbReference type="GO" id="GO:0009306">
    <property type="term" value="P:protein secretion"/>
    <property type="evidence" value="ECO:0007669"/>
    <property type="project" value="InterPro"/>
</dbReference>
<gene>
    <name evidence="1" type="ORF">FAB82_10565</name>
</gene>
<comment type="caution">
    <text evidence="1">The sequence shown here is derived from an EMBL/GenBank/DDBJ whole genome shotgun (WGS) entry which is preliminary data.</text>
</comment>
<accession>A0A4S8QAL3</accession>
<dbReference type="Proteomes" id="UP000308760">
    <property type="component" value="Unassembled WGS sequence"/>
</dbReference>
<dbReference type="OrthoDB" id="5187970at2"/>
<reference evidence="2" key="1">
    <citation type="submission" date="2019-04" db="EMBL/GenBank/DDBJ databases">
        <title>Nocardioides xinjiangensis sp. nov.</title>
        <authorList>
            <person name="Liu S."/>
        </authorList>
    </citation>
    <scope>NUCLEOTIDE SEQUENCE [LARGE SCALE GENOMIC DNA]</scope>
    <source>
        <strain evidence="2">18</strain>
    </source>
</reference>
<keyword evidence="2" id="KW-1185">Reference proteome</keyword>
<dbReference type="InterPro" id="IPR022536">
    <property type="entry name" value="EspC"/>
</dbReference>
<name>A0A4S8QAL3_9ACTN</name>
<sequence>MVDVDPQSLRDHASRLVNGPMTRVATAADAAQQVRLGDEEAYGIIFAQVIPPILELFLDDAGAAIGSAAELGVGFAAAVDDTANQYTAADDEVEAIFNDLLAELDGATS</sequence>